<evidence type="ECO:0000313" key="2">
    <source>
        <dbReference type="Proteomes" id="UP001596549"/>
    </source>
</evidence>
<gene>
    <name evidence="1" type="ORF">ACFQPF_08480</name>
</gene>
<dbReference type="RefSeq" id="WP_379748563.1">
    <property type="nucleotide sequence ID" value="NZ_JBHTCP010000014.1"/>
</dbReference>
<organism evidence="1 2">
    <name type="scientific">Fictibacillus iocasae</name>
    <dbReference type="NCBI Taxonomy" id="2715437"/>
    <lineage>
        <taxon>Bacteria</taxon>
        <taxon>Bacillati</taxon>
        <taxon>Bacillota</taxon>
        <taxon>Bacilli</taxon>
        <taxon>Bacillales</taxon>
        <taxon>Fictibacillaceae</taxon>
        <taxon>Fictibacillus</taxon>
    </lineage>
</organism>
<keyword evidence="2" id="KW-1185">Reference proteome</keyword>
<dbReference type="EMBL" id="JBHTCP010000014">
    <property type="protein sequence ID" value="MFC7371711.1"/>
    <property type="molecule type" value="Genomic_DNA"/>
</dbReference>
<reference evidence="2" key="1">
    <citation type="journal article" date="2019" name="Int. J. Syst. Evol. Microbiol.">
        <title>The Global Catalogue of Microorganisms (GCM) 10K type strain sequencing project: providing services to taxonomists for standard genome sequencing and annotation.</title>
        <authorList>
            <consortium name="The Broad Institute Genomics Platform"/>
            <consortium name="The Broad Institute Genome Sequencing Center for Infectious Disease"/>
            <person name="Wu L."/>
            <person name="Ma J."/>
        </authorList>
    </citation>
    <scope>NUCLEOTIDE SEQUENCE [LARGE SCALE GENOMIC DNA]</scope>
    <source>
        <strain evidence="2">NBRC 106396</strain>
    </source>
</reference>
<name>A0ABW2NQ88_9BACL</name>
<evidence type="ECO:0000313" key="1">
    <source>
        <dbReference type="EMBL" id="MFC7371711.1"/>
    </source>
</evidence>
<sequence>MKVLGDLYNSLFHNPIETNVYVEHQIWSKIKANLPDHYKIPDKKMLDIIAKFIAEEKSSDLYKL</sequence>
<comment type="caution">
    <text evidence="1">The sequence shown here is derived from an EMBL/GenBank/DDBJ whole genome shotgun (WGS) entry which is preliminary data.</text>
</comment>
<proteinExistence type="predicted"/>
<accession>A0ABW2NQ88</accession>
<dbReference type="Proteomes" id="UP001596549">
    <property type="component" value="Unassembled WGS sequence"/>
</dbReference>
<protein>
    <submittedName>
        <fullName evidence="1">Uncharacterized protein</fullName>
    </submittedName>
</protein>